<sequence length="182" mass="20378">MGSILYYSNYCDNCKKLLTLLSKSGLKNTIHYICIDKRIKKNNATYVVLENNQEILLPHTVSAVPALMIINQNYKVLYGNDITEHLKPVEQAVTQKATNYNGEPSAFKFDGMSCGVVSDNYSFLDQNSDELSAKGSGGLRQLYSYATIEHSDSIETPPDDYVPDKVGEVNIKNLEQQRNSIN</sequence>
<evidence type="ECO:0008006" key="2">
    <source>
        <dbReference type="Google" id="ProtNLM"/>
    </source>
</evidence>
<protein>
    <recommendedName>
        <fullName evidence="2">Glutaredoxin domain-containing protein</fullName>
    </recommendedName>
</protein>
<name>A0A6C0CE10_9ZZZZ</name>
<proteinExistence type="predicted"/>
<dbReference type="EMBL" id="MN739383">
    <property type="protein sequence ID" value="QHT01929.1"/>
    <property type="molecule type" value="Genomic_DNA"/>
</dbReference>
<reference evidence="1" key="1">
    <citation type="journal article" date="2020" name="Nature">
        <title>Giant virus diversity and host interactions through global metagenomics.</title>
        <authorList>
            <person name="Schulz F."/>
            <person name="Roux S."/>
            <person name="Paez-Espino D."/>
            <person name="Jungbluth S."/>
            <person name="Walsh D.A."/>
            <person name="Denef V.J."/>
            <person name="McMahon K.D."/>
            <person name="Konstantinidis K.T."/>
            <person name="Eloe-Fadrosh E.A."/>
            <person name="Kyrpides N.C."/>
            <person name="Woyke T."/>
        </authorList>
    </citation>
    <scope>NUCLEOTIDE SEQUENCE</scope>
    <source>
        <strain evidence="1">GVMAG-M-3300020523-10</strain>
    </source>
</reference>
<dbReference type="AlphaFoldDB" id="A0A6C0CE10"/>
<evidence type="ECO:0000313" key="1">
    <source>
        <dbReference type="EMBL" id="QHT01929.1"/>
    </source>
</evidence>
<accession>A0A6C0CE10</accession>
<organism evidence="1">
    <name type="scientific">viral metagenome</name>
    <dbReference type="NCBI Taxonomy" id="1070528"/>
    <lineage>
        <taxon>unclassified sequences</taxon>
        <taxon>metagenomes</taxon>
        <taxon>organismal metagenomes</taxon>
    </lineage>
</organism>